<dbReference type="Gene3D" id="3.30.70.120">
    <property type="match status" value="1"/>
</dbReference>
<dbReference type="EMBL" id="RJVG01000004">
    <property type="protein sequence ID" value="ROR28433.1"/>
    <property type="molecule type" value="Genomic_DNA"/>
</dbReference>
<dbReference type="InterPro" id="IPR019264">
    <property type="entry name" value="DUF2179"/>
</dbReference>
<evidence type="ECO:0000259" key="7">
    <source>
        <dbReference type="Pfam" id="PF10035"/>
    </source>
</evidence>
<keyword evidence="3 6" id="KW-0812">Transmembrane</keyword>
<keyword evidence="4 6" id="KW-1133">Transmembrane helix</keyword>
<dbReference type="Proteomes" id="UP000273083">
    <property type="component" value="Unassembled WGS sequence"/>
</dbReference>
<keyword evidence="2" id="KW-1003">Cell membrane</keyword>
<dbReference type="Pfam" id="PF10035">
    <property type="entry name" value="DUF2179"/>
    <property type="match status" value="1"/>
</dbReference>
<feature type="transmembrane region" description="Helical" evidence="6">
    <location>
        <begin position="109"/>
        <end position="128"/>
    </location>
</feature>
<dbReference type="InterPro" id="IPR015867">
    <property type="entry name" value="N-reg_PII/ATP_PRibTrfase_C"/>
</dbReference>
<dbReference type="PANTHER" id="PTHR33545">
    <property type="entry name" value="UPF0750 MEMBRANE PROTEIN YITT-RELATED"/>
    <property type="match status" value="1"/>
</dbReference>
<feature type="transmembrane region" description="Helical" evidence="6">
    <location>
        <begin position="52"/>
        <end position="70"/>
    </location>
</feature>
<dbReference type="InterPro" id="IPR003740">
    <property type="entry name" value="YitT"/>
</dbReference>
<organism evidence="8 9">
    <name type="scientific">Mobilisporobacter senegalensis</name>
    <dbReference type="NCBI Taxonomy" id="1329262"/>
    <lineage>
        <taxon>Bacteria</taxon>
        <taxon>Bacillati</taxon>
        <taxon>Bacillota</taxon>
        <taxon>Clostridia</taxon>
        <taxon>Lachnospirales</taxon>
        <taxon>Lachnospiraceae</taxon>
        <taxon>Mobilisporobacter</taxon>
    </lineage>
</organism>
<keyword evidence="5 6" id="KW-0472">Membrane</keyword>
<feature type="transmembrane region" description="Helical" evidence="6">
    <location>
        <begin position="77"/>
        <end position="97"/>
    </location>
</feature>
<dbReference type="PIRSF" id="PIRSF006483">
    <property type="entry name" value="Membrane_protein_YitT"/>
    <property type="match status" value="1"/>
</dbReference>
<evidence type="ECO:0000313" key="8">
    <source>
        <dbReference type="EMBL" id="ROR28433.1"/>
    </source>
</evidence>
<gene>
    <name evidence="8" type="ORF">EDD66_10414</name>
</gene>
<sequence>MKKGKEFILLTISTLIIAIGVYIFKFPNNFSFGGVTGIAVILGKMVPLTPGAVTFAINMILLVFGFGFLGKSFGIKTVYVSILMSAALWALEYIYPLQGPLTDEPMLELAFAVALPSFGQAILFNIGASSGGTDIVAMILRKYSNIDIGRALFLSDLVISVAAWPIFGAKTGLFSLLGLMIKTLVIDGVIESINLCKYFNVVCDNPEPICDFIVNRLHRSASIIEAKGAFSHKDKYIILTVLRRSQAVQLRMFIRQIEPEAFLMISNTSEIIGRGFRH</sequence>
<evidence type="ECO:0000313" key="9">
    <source>
        <dbReference type="Proteomes" id="UP000273083"/>
    </source>
</evidence>
<evidence type="ECO:0000256" key="6">
    <source>
        <dbReference type="SAM" id="Phobius"/>
    </source>
</evidence>
<keyword evidence="9" id="KW-1185">Reference proteome</keyword>
<dbReference type="PANTHER" id="PTHR33545:SF9">
    <property type="entry name" value="UPF0750 MEMBRANE PROTEIN YITE"/>
    <property type="match status" value="1"/>
</dbReference>
<comment type="caution">
    <text evidence="8">The sequence shown here is derived from an EMBL/GenBank/DDBJ whole genome shotgun (WGS) entry which is preliminary data.</text>
</comment>
<dbReference type="OrthoDB" id="9779786at2"/>
<dbReference type="InterPro" id="IPR051461">
    <property type="entry name" value="UPF0750_membrane"/>
</dbReference>
<dbReference type="GO" id="GO:0005886">
    <property type="term" value="C:plasma membrane"/>
    <property type="evidence" value="ECO:0007669"/>
    <property type="project" value="UniProtKB-SubCell"/>
</dbReference>
<protein>
    <submittedName>
        <fullName evidence="8">Uncharacterized membrane-anchored protein YitT (DUF2179 family)</fullName>
    </submittedName>
</protein>
<evidence type="ECO:0000256" key="2">
    <source>
        <dbReference type="ARBA" id="ARBA00022475"/>
    </source>
</evidence>
<evidence type="ECO:0000256" key="4">
    <source>
        <dbReference type="ARBA" id="ARBA00022989"/>
    </source>
</evidence>
<feature type="transmembrane region" description="Helical" evidence="6">
    <location>
        <begin position="7"/>
        <end position="24"/>
    </location>
</feature>
<feature type="domain" description="DUF2179" evidence="7">
    <location>
        <begin position="219"/>
        <end position="273"/>
    </location>
</feature>
<name>A0A3N1XP42_9FIRM</name>
<comment type="subcellular location">
    <subcellularLocation>
        <location evidence="1">Cell membrane</location>
        <topology evidence="1">Multi-pass membrane protein</topology>
    </subcellularLocation>
</comment>
<dbReference type="Pfam" id="PF02588">
    <property type="entry name" value="YitT_membrane"/>
    <property type="match status" value="1"/>
</dbReference>
<proteinExistence type="predicted"/>
<dbReference type="RefSeq" id="WP_123608945.1">
    <property type="nucleotide sequence ID" value="NZ_RJVG01000004.1"/>
</dbReference>
<feature type="transmembrane region" description="Helical" evidence="6">
    <location>
        <begin position="148"/>
        <end position="167"/>
    </location>
</feature>
<dbReference type="AlphaFoldDB" id="A0A3N1XP42"/>
<reference evidence="8 9" key="1">
    <citation type="submission" date="2018-11" db="EMBL/GenBank/DDBJ databases">
        <title>Genomic Encyclopedia of Type Strains, Phase IV (KMG-IV): sequencing the most valuable type-strain genomes for metagenomic binning, comparative biology and taxonomic classification.</title>
        <authorList>
            <person name="Goeker M."/>
        </authorList>
    </citation>
    <scope>NUCLEOTIDE SEQUENCE [LARGE SCALE GENOMIC DNA]</scope>
    <source>
        <strain evidence="8 9">DSM 26537</strain>
    </source>
</reference>
<evidence type="ECO:0000256" key="5">
    <source>
        <dbReference type="ARBA" id="ARBA00023136"/>
    </source>
</evidence>
<evidence type="ECO:0000256" key="3">
    <source>
        <dbReference type="ARBA" id="ARBA00022692"/>
    </source>
</evidence>
<evidence type="ECO:0000256" key="1">
    <source>
        <dbReference type="ARBA" id="ARBA00004651"/>
    </source>
</evidence>
<accession>A0A3N1XP42</accession>